<dbReference type="Proteomes" id="UP001476583">
    <property type="component" value="Chromosome"/>
</dbReference>
<dbReference type="SUPFAM" id="SSF51905">
    <property type="entry name" value="FAD/NAD(P)-binding domain"/>
    <property type="match status" value="1"/>
</dbReference>
<sequence length="471" mass="50178">MRTEITVDVAIIGAGTAGLYALREVRRAGRSFVLIDHGPLGTTCARVGCMPSKLALHAADLWQSRLAMPAIGVANSEALQLDNAITWAALREQRDFFSNNAANKARAAAGKQLIEGRARFLEPTLLEVESAEGTHVIRAGAVIIATGSRPFIPDWLAPFADRIVTTDTLFEMAELPARIGVLGLGALGLEMGLALSRLGIEVTAAGGSSLAGIDDPQVAARAVEVFSQEMPIWLGQPASVERAEHGLVLRSGERCVTIDLLLVATGRRANTDELNLQAAGFTLQERGEPLFDPATLRLDDWPVYIAGDANGQRALMHEAADEGAIAGYNAARTTPTRFRQKTSLSIAFAKPDVATIGKRLSELEPSRIIVGSASGEANGRLRILGGERSLLNIYADSTSGLLLGASLLSIDGEHLAHQLAWAIQRGETAQSLLQMPFYHPVVEELLATALQEIAKHFTDPQGLPLGLSAEE</sequence>
<dbReference type="InterPro" id="IPR004099">
    <property type="entry name" value="Pyr_nucl-diS_OxRdtase_dimer"/>
</dbReference>
<proteinExistence type="inferred from homology"/>
<dbReference type="InterPro" id="IPR001100">
    <property type="entry name" value="Pyr_nuc-diS_OxRdtase"/>
</dbReference>
<keyword evidence="4" id="KW-0274">FAD</keyword>
<dbReference type="EMBL" id="CP148074">
    <property type="protein sequence ID" value="WXL26606.1"/>
    <property type="molecule type" value="Genomic_DNA"/>
</dbReference>
<dbReference type="Gene3D" id="3.30.390.30">
    <property type="match status" value="1"/>
</dbReference>
<protein>
    <submittedName>
        <fullName evidence="7">Dihydrolipoyl dehydrogenase</fullName>
        <ecNumber evidence="7">1.8.1.4</ecNumber>
    </submittedName>
</protein>
<dbReference type="SUPFAM" id="SSF55424">
    <property type="entry name" value="FAD/NAD-linked reductases, dimerisation (C-terminal) domain"/>
    <property type="match status" value="1"/>
</dbReference>
<dbReference type="PANTHER" id="PTHR43014:SF4">
    <property type="entry name" value="PYRIDINE NUCLEOTIDE-DISULFIDE OXIDOREDUCTASE RCLA-RELATED"/>
    <property type="match status" value="1"/>
</dbReference>
<evidence type="ECO:0000256" key="3">
    <source>
        <dbReference type="ARBA" id="ARBA00022630"/>
    </source>
</evidence>
<dbReference type="Gene3D" id="3.50.50.60">
    <property type="entry name" value="FAD/NAD(P)-binding domain"/>
    <property type="match status" value="2"/>
</dbReference>
<feature type="domain" description="Pyridine nucleotide-disulphide oxidoreductase dimerisation" evidence="5">
    <location>
        <begin position="346"/>
        <end position="449"/>
    </location>
</feature>
<reference evidence="7 8" key="1">
    <citation type="submission" date="2024-03" db="EMBL/GenBank/DDBJ databases">
        <title>Complete genome of BD2.</title>
        <authorList>
            <person name="Cao G."/>
        </authorList>
    </citation>
    <scope>NUCLEOTIDE SEQUENCE [LARGE SCALE GENOMIC DNA]</scope>
    <source>
        <strain evidence="7 8">BD2</strain>
    </source>
</reference>
<dbReference type="EC" id="1.8.1.4" evidence="7"/>
<organism evidence="7 8">
    <name type="scientific">Ectopseudomonas mendocina</name>
    <name type="common">Pseudomonas mendocina</name>
    <dbReference type="NCBI Taxonomy" id="300"/>
    <lineage>
        <taxon>Bacteria</taxon>
        <taxon>Pseudomonadati</taxon>
        <taxon>Pseudomonadota</taxon>
        <taxon>Gammaproteobacteria</taxon>
        <taxon>Pseudomonadales</taxon>
        <taxon>Pseudomonadaceae</taxon>
        <taxon>Ectopseudomonas</taxon>
    </lineage>
</organism>
<name>A0ABZ2RKJ9_ECTME</name>
<dbReference type="PRINTS" id="PR00368">
    <property type="entry name" value="FADPNR"/>
</dbReference>
<comment type="cofactor">
    <cofactor evidence="1">
        <name>FAD</name>
        <dbReference type="ChEBI" id="CHEBI:57692"/>
    </cofactor>
</comment>
<dbReference type="InterPro" id="IPR023753">
    <property type="entry name" value="FAD/NAD-binding_dom"/>
</dbReference>
<dbReference type="NCBIfam" id="NF004939">
    <property type="entry name" value="PRK06292.1-1"/>
    <property type="match status" value="1"/>
</dbReference>
<dbReference type="GO" id="GO:0004148">
    <property type="term" value="F:dihydrolipoyl dehydrogenase (NADH) activity"/>
    <property type="evidence" value="ECO:0007669"/>
    <property type="project" value="UniProtKB-EC"/>
</dbReference>
<evidence type="ECO:0000313" key="8">
    <source>
        <dbReference type="Proteomes" id="UP001476583"/>
    </source>
</evidence>
<dbReference type="InterPro" id="IPR016156">
    <property type="entry name" value="FAD/NAD-linked_Rdtase_dimer_sf"/>
</dbReference>
<keyword evidence="7" id="KW-0560">Oxidoreductase</keyword>
<dbReference type="InterPro" id="IPR036188">
    <property type="entry name" value="FAD/NAD-bd_sf"/>
</dbReference>
<evidence type="ECO:0000313" key="7">
    <source>
        <dbReference type="EMBL" id="WXL26606.1"/>
    </source>
</evidence>
<gene>
    <name evidence="7" type="ORF">WG219_03770</name>
</gene>
<evidence type="ECO:0000259" key="6">
    <source>
        <dbReference type="Pfam" id="PF07992"/>
    </source>
</evidence>
<dbReference type="PANTHER" id="PTHR43014">
    <property type="entry name" value="MERCURIC REDUCTASE"/>
    <property type="match status" value="1"/>
</dbReference>
<accession>A0ABZ2RKJ9</accession>
<dbReference type="Pfam" id="PF07992">
    <property type="entry name" value="Pyr_redox_2"/>
    <property type="match status" value="1"/>
</dbReference>
<keyword evidence="8" id="KW-1185">Reference proteome</keyword>
<evidence type="ECO:0000256" key="1">
    <source>
        <dbReference type="ARBA" id="ARBA00001974"/>
    </source>
</evidence>
<evidence type="ECO:0000259" key="5">
    <source>
        <dbReference type="Pfam" id="PF02852"/>
    </source>
</evidence>
<feature type="domain" description="FAD/NAD(P)-binding" evidence="6">
    <location>
        <begin position="8"/>
        <end position="323"/>
    </location>
</feature>
<evidence type="ECO:0000256" key="4">
    <source>
        <dbReference type="ARBA" id="ARBA00022827"/>
    </source>
</evidence>
<evidence type="ECO:0000256" key="2">
    <source>
        <dbReference type="ARBA" id="ARBA00007532"/>
    </source>
</evidence>
<dbReference type="PRINTS" id="PR00411">
    <property type="entry name" value="PNDRDTASEI"/>
</dbReference>
<keyword evidence="3" id="KW-0285">Flavoprotein</keyword>
<comment type="similarity">
    <text evidence="2">Belongs to the class-I pyridine nucleotide-disulfide oxidoreductase family.</text>
</comment>
<dbReference type="Pfam" id="PF02852">
    <property type="entry name" value="Pyr_redox_dim"/>
    <property type="match status" value="1"/>
</dbReference>
<dbReference type="PIRSF" id="PIRSF000350">
    <property type="entry name" value="Mercury_reductase_MerA"/>
    <property type="match status" value="1"/>
</dbReference>